<dbReference type="Pfam" id="PF03621">
    <property type="entry name" value="MbtH"/>
    <property type="match status" value="1"/>
</dbReference>
<dbReference type="Gene3D" id="3.90.820.10">
    <property type="entry name" value="Structural Genomics, Unknown Function 30-nov-00 1gh9 Mol_id"/>
    <property type="match status" value="1"/>
</dbReference>
<feature type="domain" description="MbtH-like" evidence="1">
    <location>
        <begin position="2"/>
        <end position="52"/>
    </location>
</feature>
<dbReference type="RefSeq" id="WP_061071155.1">
    <property type="nucleotide sequence ID" value="NZ_CP014060.2"/>
</dbReference>
<name>A0A109XV95_ALCXX</name>
<dbReference type="PANTHER" id="PTHR38444:SF1">
    <property type="entry name" value="ENTEROBACTIN BIOSYNTHESIS PROTEIN YBDZ"/>
    <property type="match status" value="1"/>
</dbReference>
<dbReference type="GO" id="GO:0005829">
    <property type="term" value="C:cytosol"/>
    <property type="evidence" value="ECO:0007669"/>
    <property type="project" value="TreeGrafter"/>
</dbReference>
<dbReference type="PANTHER" id="PTHR38444">
    <property type="entry name" value="ENTEROBACTIN BIOSYNTHESIS PROTEIN YBDZ"/>
    <property type="match status" value="1"/>
</dbReference>
<dbReference type="EMBL" id="CP014060">
    <property type="protein sequence ID" value="AMG35135.1"/>
    <property type="molecule type" value="Genomic_DNA"/>
</dbReference>
<evidence type="ECO:0000259" key="1">
    <source>
        <dbReference type="SMART" id="SM00923"/>
    </source>
</evidence>
<dbReference type="GO" id="GO:0019290">
    <property type="term" value="P:siderophore biosynthetic process"/>
    <property type="evidence" value="ECO:0007669"/>
    <property type="project" value="TreeGrafter"/>
</dbReference>
<dbReference type="SMART" id="SM00923">
    <property type="entry name" value="MbtH"/>
    <property type="match status" value="1"/>
</dbReference>
<proteinExistence type="predicted"/>
<dbReference type="Proteomes" id="UP000060602">
    <property type="component" value="Chromosome"/>
</dbReference>
<organism evidence="2 3">
    <name type="scientific">Alcaligenes xylosoxydans xylosoxydans</name>
    <name type="common">Achromobacter xylosoxidans</name>
    <dbReference type="NCBI Taxonomy" id="85698"/>
    <lineage>
        <taxon>Bacteria</taxon>
        <taxon>Pseudomonadati</taxon>
        <taxon>Pseudomonadota</taxon>
        <taxon>Betaproteobacteria</taxon>
        <taxon>Burkholderiales</taxon>
        <taxon>Alcaligenaceae</taxon>
        <taxon>Achromobacter</taxon>
    </lineage>
</organism>
<evidence type="ECO:0000313" key="3">
    <source>
        <dbReference type="Proteomes" id="UP000060602"/>
    </source>
</evidence>
<dbReference type="SUPFAM" id="SSF160582">
    <property type="entry name" value="MbtH-like"/>
    <property type="match status" value="1"/>
</dbReference>
<dbReference type="InterPro" id="IPR005153">
    <property type="entry name" value="MbtH-like_dom"/>
</dbReference>
<reference evidence="3" key="1">
    <citation type="submission" date="2015-12" db="EMBL/GenBank/DDBJ databases">
        <title>FDA dAtabase for Regulatory Grade micrObial Sequences (FDA-ARGOS): Supporting development and validation of Infectious Disease Dx tests.</title>
        <authorList>
            <person name="Case J."/>
            <person name="Tallon L."/>
            <person name="Sadzewicz L."/>
            <person name="Sengamalay N."/>
            <person name="Ott S."/>
            <person name="Godinez A."/>
            <person name="Nagaraj S."/>
            <person name="Nadendla S."/>
            <person name="Sichtig H."/>
        </authorList>
    </citation>
    <scope>NUCLEOTIDE SEQUENCE [LARGE SCALE GENOMIC DNA]</scope>
    <source>
        <strain evidence="3">FDAARGOS_147</strain>
    </source>
</reference>
<sequence>MNCFDREDAELRVLVNDEDQYSLWPDFKPTPAGWRDTGVKGDKQTCLAFVERVWTDMRPASLRRFMESQTETAPQ</sequence>
<dbReference type="AlphaFoldDB" id="A0A109XV95"/>
<accession>A0A109XV95</accession>
<dbReference type="InterPro" id="IPR038020">
    <property type="entry name" value="MbtH-like_sf"/>
</dbReference>
<gene>
    <name evidence="2" type="ORF">AL504_03170</name>
</gene>
<protein>
    <submittedName>
        <fullName evidence="2">MbtH family protein</fullName>
    </submittedName>
</protein>
<evidence type="ECO:0000313" key="2">
    <source>
        <dbReference type="EMBL" id="AMG35135.1"/>
    </source>
</evidence>
<dbReference type="InterPro" id="IPR037407">
    <property type="entry name" value="MLP_fam"/>
</dbReference>